<feature type="transmembrane region" description="Helical" evidence="1">
    <location>
        <begin position="294"/>
        <end position="316"/>
    </location>
</feature>
<feature type="domain" description="Signal transduction histidine kinase internal region" evidence="2">
    <location>
        <begin position="380"/>
        <end position="453"/>
    </location>
</feature>
<dbReference type="PANTHER" id="PTHR34220">
    <property type="entry name" value="SENSOR HISTIDINE KINASE YPDA"/>
    <property type="match status" value="1"/>
</dbReference>
<dbReference type="InterPro" id="IPR010559">
    <property type="entry name" value="Sig_transdc_His_kin_internal"/>
</dbReference>
<dbReference type="GO" id="GO:0016020">
    <property type="term" value="C:membrane"/>
    <property type="evidence" value="ECO:0007669"/>
    <property type="project" value="InterPro"/>
</dbReference>
<dbReference type="AlphaFoldDB" id="A0A371J8N4"/>
<dbReference type="Gene3D" id="6.10.340.10">
    <property type="match status" value="1"/>
</dbReference>
<evidence type="ECO:0000256" key="1">
    <source>
        <dbReference type="SAM" id="Phobius"/>
    </source>
</evidence>
<evidence type="ECO:0000259" key="2">
    <source>
        <dbReference type="Pfam" id="PF06580"/>
    </source>
</evidence>
<evidence type="ECO:0000313" key="3">
    <source>
        <dbReference type="EMBL" id="RDY29140.1"/>
    </source>
</evidence>
<keyword evidence="1" id="KW-1133">Transmembrane helix</keyword>
<dbReference type="Pfam" id="PF06580">
    <property type="entry name" value="His_kinase"/>
    <property type="match status" value="1"/>
</dbReference>
<feature type="transmembrane region" description="Helical" evidence="1">
    <location>
        <begin position="12"/>
        <end position="31"/>
    </location>
</feature>
<dbReference type="Gene3D" id="3.30.565.10">
    <property type="entry name" value="Histidine kinase-like ATPase, C-terminal domain"/>
    <property type="match status" value="1"/>
</dbReference>
<keyword evidence="1" id="KW-0812">Transmembrane</keyword>
<evidence type="ECO:0000313" key="4">
    <source>
        <dbReference type="Proteomes" id="UP000215694"/>
    </source>
</evidence>
<gene>
    <name evidence="3" type="ORF">CHL78_002200</name>
</gene>
<keyword evidence="1" id="KW-0472">Membrane</keyword>
<comment type="caution">
    <text evidence="3">The sequence shown here is derived from an EMBL/GenBank/DDBJ whole genome shotgun (WGS) entry which is preliminary data.</text>
</comment>
<dbReference type="RefSeq" id="WP_094367866.1">
    <property type="nucleotide sequence ID" value="NZ_NOJY02000003.1"/>
</dbReference>
<dbReference type="PANTHER" id="PTHR34220:SF7">
    <property type="entry name" value="SENSOR HISTIDINE KINASE YPDA"/>
    <property type="match status" value="1"/>
</dbReference>
<dbReference type="InterPro" id="IPR050640">
    <property type="entry name" value="Bact_2-comp_sensor_kinase"/>
</dbReference>
<dbReference type="GO" id="GO:0000155">
    <property type="term" value="F:phosphorelay sensor kinase activity"/>
    <property type="evidence" value="ECO:0007669"/>
    <property type="project" value="InterPro"/>
</dbReference>
<reference evidence="3 4" key="1">
    <citation type="journal article" date="2017" name="Genome Announc.">
        <title>Draft Genome Sequence of Romboutsia weinsteinii sp. nov. Strain CCRI-19649(T) Isolated from Surface Water.</title>
        <authorList>
            <person name="Maheux A.F."/>
            <person name="Boudreau D.K."/>
            <person name="Berube E."/>
            <person name="Boissinot M."/>
            <person name="Cantin P."/>
            <person name="Raymond F."/>
            <person name="Corbeil J."/>
            <person name="Omar R.F."/>
            <person name="Bergeron M.G."/>
        </authorList>
    </citation>
    <scope>NUCLEOTIDE SEQUENCE [LARGE SCALE GENOMIC DNA]</scope>
    <source>
        <strain evidence="3 4">CCRI-19649</strain>
    </source>
</reference>
<keyword evidence="4" id="KW-1185">Reference proteome</keyword>
<name>A0A371J8N4_9FIRM</name>
<sequence length="590" mass="68132">MKRSKFKYKLAINITLIISTIIFLSFLLYGYHTSKNLKTNEVNNSRIILENISTQIDLLYNEMDTAISSLVYNPQLKNSLYTINNSDISQSSLEFIQQKKIIESNLGTVLFFPNISNIFLYNSKKDYFYYSGYYLNNYNHIKKTLSNNTYINNLNDYSSRVMLGPHISPWSPTPTPVISVYGNFTDNLLLKDSIIEAQIPYNVVDNICTQNSFENNKEIIIFDNNFNVVYPLKKNFKFIDDKKLNNIKKNLNKNIYEDYSKTYNYLMKKSDSTNLNIMLVSNNSYINKQNFDSLVLTFIITLIILCATLGICFFIFKKLLDPLHELIDYINSGSKTKLSIKDNGIDEFKIINNSFNNMLDELKDSMSLAYESQIKEMEASFTALQAQVNPHFLYNTLNSISAASDIYGSEVTQKMCQELSLMMRYITSKHQDTKLINEINHTRNYLELMKISHVDAFDYEINIDIEAYDLIIPKLTIQPLVENCFKHAFSTCTPPWHISINCELIDGCYKVTIVDNGVGFTEKALGDLNDFIKKYEVSKYLNSYKDLSIGGLGIKNIYSRLAIFYEGNFSFKVSYDNGCKITIERMINID</sequence>
<dbReference type="Proteomes" id="UP000215694">
    <property type="component" value="Unassembled WGS sequence"/>
</dbReference>
<dbReference type="EMBL" id="NOJY02000003">
    <property type="protein sequence ID" value="RDY29140.1"/>
    <property type="molecule type" value="Genomic_DNA"/>
</dbReference>
<proteinExistence type="predicted"/>
<dbReference type="InterPro" id="IPR036890">
    <property type="entry name" value="HATPase_C_sf"/>
</dbReference>
<organism evidence="3 4">
    <name type="scientific">Romboutsia weinsteinii</name>
    <dbReference type="NCBI Taxonomy" id="2020949"/>
    <lineage>
        <taxon>Bacteria</taxon>
        <taxon>Bacillati</taxon>
        <taxon>Bacillota</taxon>
        <taxon>Clostridia</taxon>
        <taxon>Peptostreptococcales</taxon>
        <taxon>Peptostreptococcaceae</taxon>
        <taxon>Romboutsia</taxon>
    </lineage>
</organism>
<accession>A0A371J8N4</accession>
<protein>
    <submittedName>
        <fullName evidence="3">HAMP domain-containing protein</fullName>
    </submittedName>
</protein>
<dbReference type="OrthoDB" id="9809348at2"/>
<dbReference type="SUPFAM" id="SSF55874">
    <property type="entry name" value="ATPase domain of HSP90 chaperone/DNA topoisomerase II/histidine kinase"/>
    <property type="match status" value="1"/>
</dbReference>